<evidence type="ECO:0000256" key="2">
    <source>
        <dbReference type="ARBA" id="ARBA00022723"/>
    </source>
</evidence>
<dbReference type="GO" id="GO:0046872">
    <property type="term" value="F:metal ion binding"/>
    <property type="evidence" value="ECO:0007669"/>
    <property type="project" value="UniProtKB-KW"/>
</dbReference>
<comment type="subcellular location">
    <subcellularLocation>
        <location evidence="1">Fimbrium</location>
    </subcellularLocation>
</comment>
<name>A0A0W8FL45_9ZZZZ</name>
<dbReference type="SUPFAM" id="SSF50998">
    <property type="entry name" value="Quinoprotein alcohol dehydrogenase-like"/>
    <property type="match status" value="1"/>
</dbReference>
<dbReference type="Pfam" id="PF05567">
    <property type="entry name" value="T4P_PilY1"/>
    <property type="match status" value="1"/>
</dbReference>
<keyword evidence="4" id="KW-0281">Fimbrium</keyword>
<dbReference type="AlphaFoldDB" id="A0A0W8FL45"/>
<evidence type="ECO:0000259" key="5">
    <source>
        <dbReference type="Pfam" id="PF05567"/>
    </source>
</evidence>
<proteinExistence type="predicted"/>
<evidence type="ECO:0000313" key="6">
    <source>
        <dbReference type="EMBL" id="KUG21580.1"/>
    </source>
</evidence>
<evidence type="ECO:0000256" key="1">
    <source>
        <dbReference type="ARBA" id="ARBA00004561"/>
    </source>
</evidence>
<dbReference type="InterPro" id="IPR011047">
    <property type="entry name" value="Quinoprotein_ADH-like_sf"/>
</dbReference>
<accession>A0A0W8FL45</accession>
<keyword evidence="2" id="KW-0479">Metal-binding</keyword>
<evidence type="ECO:0000256" key="4">
    <source>
        <dbReference type="ARBA" id="ARBA00023263"/>
    </source>
</evidence>
<gene>
    <name evidence="6" type="ORF">ASZ90_008668</name>
</gene>
<keyword evidence="3" id="KW-0106">Calcium</keyword>
<organism evidence="6">
    <name type="scientific">hydrocarbon metagenome</name>
    <dbReference type="NCBI Taxonomy" id="938273"/>
    <lineage>
        <taxon>unclassified sequences</taxon>
        <taxon>metagenomes</taxon>
        <taxon>ecological metagenomes</taxon>
    </lineage>
</organism>
<dbReference type="GO" id="GO:0009289">
    <property type="term" value="C:pilus"/>
    <property type="evidence" value="ECO:0007669"/>
    <property type="project" value="UniProtKB-SubCell"/>
</dbReference>
<protein>
    <recommendedName>
        <fullName evidence="5">PilY1 beta-propeller domain-containing protein</fullName>
    </recommendedName>
</protein>
<feature type="domain" description="PilY1 beta-propeller" evidence="5">
    <location>
        <begin position="444"/>
        <end position="607"/>
    </location>
</feature>
<sequence>MYKRRREAVAKAKALADAGYRLFVIGFGKSMPDYLENSLHWMAYLGGTDNPLTANSGNTSAYNPAAVTSCEVSETTGTCDGTSTNCFATSNDPGNIPLSGYAFIATDGDQIAAQIKLAFNIIREANYSFSQASVQLNRTVDENFIYEGTIQPISNDPFWYGHLKKYTINEDGSRGSELWDAGTVLMNTSSSVRNIKTFKTVSETGTIIDFTTTNLTNTDLAVTTDDRRSEVVGFFRGESTYNIENWKLGDIFRSKPITVGTPSTYFEDIRDANHAFATHRSTHVRASDPYSGRVVLVGANDGQLHAFKTSDGTEAWSFIPPNLLSRLKMIAHNTHPTTLTHQSYVDGPVSVADAWVPEAASSGTAKSASDWQTILLFGEGQGAGTNLWSSSTNCDSGFNQTYSATYQYYCGYHCLNVTSSLNPALCGPTGSTSKWLRLGLSSSQIYLGAPWSSPMIGRVLVNGNEKWVAFIGGGYSSPGAADSGKGIFVFDLVNGNLLWSYTKANNSSLDNPMPATPAIVDIDNDGFIDTAYLGDIGSNMWRFKFCRATDGTSCGTSNWTGGRLFEATSSSGIRPIYTSASVAKDDTNNIWVYWGTGDKLDPTSANAQEKFFAVKDIDFTSTRTINDLEDITSEGSTYTDSGKYGYYINLTGQGEKMLAEPTVFGGVVYFTTYTPPAGNDPCAQGGTAKLYGINYTTGAGALNIIGAAPSPTLPRSMIIGVGIASAPVVSMRPGTDATPDLYVTTSGGGGIDGQTQRANITPQSLINRSNILFWRDTRIE</sequence>
<dbReference type="EMBL" id="LNQE01001045">
    <property type="protein sequence ID" value="KUG21580.1"/>
    <property type="molecule type" value="Genomic_DNA"/>
</dbReference>
<evidence type="ECO:0000256" key="3">
    <source>
        <dbReference type="ARBA" id="ARBA00022837"/>
    </source>
</evidence>
<dbReference type="InterPro" id="IPR008707">
    <property type="entry name" value="B-propeller_PilY1"/>
</dbReference>
<comment type="caution">
    <text evidence="6">The sequence shown here is derived from an EMBL/GenBank/DDBJ whole genome shotgun (WGS) entry which is preliminary data.</text>
</comment>
<reference evidence="6" key="1">
    <citation type="journal article" date="2015" name="Proc. Natl. Acad. Sci. U.S.A.">
        <title>Networks of energetic and metabolic interactions define dynamics in microbial communities.</title>
        <authorList>
            <person name="Embree M."/>
            <person name="Liu J.K."/>
            <person name="Al-Bassam M.M."/>
            <person name="Zengler K."/>
        </authorList>
    </citation>
    <scope>NUCLEOTIDE SEQUENCE</scope>
</reference>